<evidence type="ECO:0000313" key="1">
    <source>
        <dbReference type="EMBL" id="EAU54629.1"/>
    </source>
</evidence>
<dbReference type="HOGENOM" id="CLU_1775197_0_0_0"/>
<keyword evidence="2" id="KW-1185">Reference proteome</keyword>
<dbReference type="InParanoid" id="Q0EZS5"/>
<dbReference type="AlphaFoldDB" id="Q0EZS5"/>
<reference evidence="1 2" key="1">
    <citation type="submission" date="2006-09" db="EMBL/GenBank/DDBJ databases">
        <authorList>
            <person name="Emerson D."/>
            <person name="Ferriera S."/>
            <person name="Johnson J."/>
            <person name="Kravitz S."/>
            <person name="Halpern A."/>
            <person name="Remington K."/>
            <person name="Beeson K."/>
            <person name="Tran B."/>
            <person name="Rogers Y.-H."/>
            <person name="Friedman R."/>
            <person name="Venter J.C."/>
        </authorList>
    </citation>
    <scope>NUCLEOTIDE SEQUENCE [LARGE SCALE GENOMIC DNA]</scope>
    <source>
        <strain evidence="1 2">PV-1</strain>
    </source>
</reference>
<dbReference type="Gene3D" id="3.40.140.10">
    <property type="entry name" value="Cytidine Deaminase, domain 2"/>
    <property type="match status" value="1"/>
</dbReference>
<comment type="caution">
    <text evidence="1">The sequence shown here is derived from an EMBL/GenBank/DDBJ whole genome shotgun (WGS) entry which is preliminary data.</text>
</comment>
<sequence>MQSHPENSPQTISIRRHCMQNLLHELLVNERQDCSGLLAKAGNIVETRLIVTQNLISADPDNVEFILQQQRELDTRGLDICGIYHSSHVSQATLARLTTLYQSALGRRPECYLRLDPDQPGRIDARLYRDATHHQQITLNMVEDET</sequence>
<accession>Q0EZS5</accession>
<gene>
    <name evidence="1" type="ORF">SPV1_13634</name>
</gene>
<organism evidence="1 2">
    <name type="scientific">Mariprofundus ferrooxydans PV-1</name>
    <dbReference type="NCBI Taxonomy" id="314345"/>
    <lineage>
        <taxon>Bacteria</taxon>
        <taxon>Pseudomonadati</taxon>
        <taxon>Pseudomonadota</taxon>
        <taxon>Candidatius Mariprofundia</taxon>
        <taxon>Mariprofundales</taxon>
        <taxon>Mariprofundaceae</taxon>
        <taxon>Mariprofundus</taxon>
    </lineage>
</organism>
<dbReference type="SUPFAM" id="SSF102712">
    <property type="entry name" value="JAB1/MPN domain"/>
    <property type="match status" value="1"/>
</dbReference>
<dbReference type="EMBL" id="AATS01000006">
    <property type="protein sequence ID" value="EAU54629.1"/>
    <property type="molecule type" value="Genomic_DNA"/>
</dbReference>
<proteinExistence type="predicted"/>
<dbReference type="STRING" id="314344.AL013_10060"/>
<dbReference type="Proteomes" id="UP000005297">
    <property type="component" value="Unassembled WGS sequence"/>
</dbReference>
<protein>
    <submittedName>
        <fullName evidence="1">Uncharacterized protein</fullName>
    </submittedName>
</protein>
<name>Q0EZS5_9PROT</name>
<evidence type="ECO:0000313" key="2">
    <source>
        <dbReference type="Proteomes" id="UP000005297"/>
    </source>
</evidence>